<dbReference type="Pfam" id="PF13569">
    <property type="entry name" value="DUF4132"/>
    <property type="match status" value="1"/>
</dbReference>
<dbReference type="RefSeq" id="WP_307246656.1">
    <property type="nucleotide sequence ID" value="NZ_JAUSQZ010000001.1"/>
</dbReference>
<feature type="compositionally biased region" description="Low complexity" evidence="1">
    <location>
        <begin position="166"/>
        <end position="175"/>
    </location>
</feature>
<evidence type="ECO:0000259" key="2">
    <source>
        <dbReference type="Pfam" id="PF13569"/>
    </source>
</evidence>
<dbReference type="Proteomes" id="UP001235712">
    <property type="component" value="Unassembled WGS sequence"/>
</dbReference>
<feature type="compositionally biased region" description="Low complexity" evidence="1">
    <location>
        <begin position="1188"/>
        <end position="1205"/>
    </location>
</feature>
<feature type="region of interest" description="Disordered" evidence="1">
    <location>
        <begin position="148"/>
        <end position="175"/>
    </location>
</feature>
<feature type="compositionally biased region" description="Low complexity" evidence="1">
    <location>
        <begin position="1100"/>
        <end position="1117"/>
    </location>
</feature>
<feature type="compositionally biased region" description="Basic and acidic residues" evidence="1">
    <location>
        <begin position="1217"/>
        <end position="1229"/>
    </location>
</feature>
<protein>
    <recommendedName>
        <fullName evidence="2">DUF4132 domain-containing protein</fullName>
    </recommendedName>
</protein>
<accession>A0ABT9P953</accession>
<evidence type="ECO:0000313" key="3">
    <source>
        <dbReference type="EMBL" id="MDP9828944.1"/>
    </source>
</evidence>
<dbReference type="InterPro" id="IPR025406">
    <property type="entry name" value="DUF4132"/>
</dbReference>
<feature type="domain" description="DUF4132" evidence="2">
    <location>
        <begin position="948"/>
        <end position="1101"/>
    </location>
</feature>
<name>A0ABT9P953_9ACTN</name>
<keyword evidence="4" id="KW-1185">Reference proteome</keyword>
<comment type="caution">
    <text evidence="3">The sequence shown here is derived from an EMBL/GenBank/DDBJ whole genome shotgun (WGS) entry which is preliminary data.</text>
</comment>
<sequence>MRDFELTAAWQHRLHPRRGTLGAGPLQPEPGAREAVDAYLEPAREDLSALLRASDAPLRDAARAWLDGAADAPPLGAAVVALALMHRDRDSYRAPFADVWIAERGLEFAAGAAVELLGLRIGENRAGPVAGAGPGDVPGDVPGAVLAAGSGGEPGADEVMAPGELPAPGEVTGPGEAAAAGELAALGELPAPGEVTGPGEAAAAGELAALGELAAPGEVTGPEEAAGGTDEPAPAAHDVRFLEPGEEAGRPWWSTPELNPLWRVRAALAGASEAEYTRVVEVLAPHRSRHVYHRLAVALLVPDQLDWVEADVSAASTTADDYRPNALSTAVTDVEQLERLAAAPTAHGSFRVALTSSSGHVATLLDALGAEALPVFLAWLDEDDHLDVQARRRLLEGIAQIPGPAALRALADRVSRPQGEAALLEAASRFPGAALTVLSATGSDGPLADLLRAHVRGHQGLSAALVTELPHESAARVRALLDQAAARPVAPEQALPPLLVTPPWQDRAPTPRPVVIAGLECTDAPAVEWREGEREAFAELPPTHRSPFSPDDPLDVWQQRAADVSRRHERRAEPFFFLDGPDDLARPALATWKPARDVPTHLLRAVTARFGADSVPALLHRARQTPADASPVLEPCFSPDLATQTAEWLARGKALRVPASAWLLRHAAPAARALVPPALGPAGAARRQAEAALRHLAAHGRTAEVLVAAGSYGGEAPAAVEELLARDPLMQLPTDIPAVPDWAVPVLLPTVRLRDRSGVLPDVAALHLLTLFAVSRTDQPYAGLTLVREKLKSADLSAFVWALFQRWFAAGAAPRENWVLDALALAGDAEVAHRLTPLLLTWPGETTQAVAAVRALAAIGSETGNDEVLQHLNTVAQSGPGKSLRQAAQSALAAVADDRGLNPDQLADRLVPHLGLDADGRMRLDYGPRQFVVGLDEKLLPTVVTASGKQLKTLPKPGAKDDPTRAAAAHQRFTVFRKDARRIAPDVVTRLEQAMLSGRLWSAAEFREQFAGHPVLGHLAHRLVCARYEDGRPAVTFRVTGNGRSADPTGIDLAGAEVTWPRDARLGIVHPDHLGDTAGPWRRHLDEAGLQQPFPQLGLPAGPADPGNAADPADSANQVDPANPADSVDPAEAAIPADSGDPTELGNAADPAEPVNAAVSVELADPVDLSDLSEPAAAANPSRPADQVDPAGPADPAIPVDPADPVSEEEAPPRVPHQFDQRDRADAQT</sequence>
<organism evidence="3 4">
    <name type="scientific">Kineosporia succinea</name>
    <dbReference type="NCBI Taxonomy" id="84632"/>
    <lineage>
        <taxon>Bacteria</taxon>
        <taxon>Bacillati</taxon>
        <taxon>Actinomycetota</taxon>
        <taxon>Actinomycetes</taxon>
        <taxon>Kineosporiales</taxon>
        <taxon>Kineosporiaceae</taxon>
        <taxon>Kineosporia</taxon>
    </lineage>
</organism>
<dbReference type="EMBL" id="JAUSQZ010000001">
    <property type="protein sequence ID" value="MDP9828944.1"/>
    <property type="molecule type" value="Genomic_DNA"/>
</dbReference>
<gene>
    <name evidence="3" type="ORF">J2S57_004693</name>
</gene>
<evidence type="ECO:0000256" key="1">
    <source>
        <dbReference type="SAM" id="MobiDB-lite"/>
    </source>
</evidence>
<reference evidence="3 4" key="1">
    <citation type="submission" date="2023-07" db="EMBL/GenBank/DDBJ databases">
        <title>Sequencing the genomes of 1000 actinobacteria strains.</title>
        <authorList>
            <person name="Klenk H.-P."/>
        </authorList>
    </citation>
    <scope>NUCLEOTIDE SEQUENCE [LARGE SCALE GENOMIC DNA]</scope>
    <source>
        <strain evidence="3 4">DSM 44388</strain>
    </source>
</reference>
<feature type="region of interest" description="Disordered" evidence="1">
    <location>
        <begin position="1092"/>
        <end position="1229"/>
    </location>
</feature>
<evidence type="ECO:0000313" key="4">
    <source>
        <dbReference type="Proteomes" id="UP001235712"/>
    </source>
</evidence>
<proteinExistence type="predicted"/>